<evidence type="ECO:0000313" key="2">
    <source>
        <dbReference type="Proteomes" id="UP001470230"/>
    </source>
</evidence>
<comment type="caution">
    <text evidence="1">The sequence shown here is derived from an EMBL/GenBank/DDBJ whole genome shotgun (WGS) entry which is preliminary data.</text>
</comment>
<evidence type="ECO:0000313" key="1">
    <source>
        <dbReference type="EMBL" id="KAK8857606.1"/>
    </source>
</evidence>
<protein>
    <submittedName>
        <fullName evidence="1">Uncharacterized protein</fullName>
    </submittedName>
</protein>
<organism evidence="1 2">
    <name type="scientific">Tritrichomonas musculus</name>
    <dbReference type="NCBI Taxonomy" id="1915356"/>
    <lineage>
        <taxon>Eukaryota</taxon>
        <taxon>Metamonada</taxon>
        <taxon>Parabasalia</taxon>
        <taxon>Tritrichomonadida</taxon>
        <taxon>Tritrichomonadidae</taxon>
        <taxon>Tritrichomonas</taxon>
    </lineage>
</organism>
<dbReference type="Proteomes" id="UP001470230">
    <property type="component" value="Unassembled WGS sequence"/>
</dbReference>
<reference evidence="1 2" key="1">
    <citation type="submission" date="2024-04" db="EMBL/GenBank/DDBJ databases">
        <title>Tritrichomonas musculus Genome.</title>
        <authorList>
            <person name="Alves-Ferreira E."/>
            <person name="Grigg M."/>
            <person name="Lorenzi H."/>
            <person name="Galac M."/>
        </authorList>
    </citation>
    <scope>NUCLEOTIDE SEQUENCE [LARGE SCALE GENOMIC DNA]</scope>
    <source>
        <strain evidence="1 2">EAF2021</strain>
    </source>
</reference>
<name>A0ABR2I5B3_9EUKA</name>
<accession>A0ABR2I5B3</accession>
<sequence>MHSLSTYFNQREIDKIEIHMDDAVNADFPPKKSNYQVYIYKHINPNQIDCCIKYFKDPNTKKANNQYLIGLAELCRSIITVPNIWKFYFTQCEDSHILSLPEYIKDQTSLLYYNIRYSIIPDEDENVKNPIDPQIRKIALMANYYHYWSDFSKMIRKHYSKGIFHHFNFEEAIFFIYYSIAAPPLIIFSKRKYQKIIDSYIDCLAAAIKTFMEKFHYMSDQTSSAQNNENSNLSEKIFLNFLDFYETQLKLNENTCKYYQ</sequence>
<keyword evidence="2" id="KW-1185">Reference proteome</keyword>
<proteinExistence type="predicted"/>
<dbReference type="EMBL" id="JAPFFF010000020">
    <property type="protein sequence ID" value="KAK8857606.1"/>
    <property type="molecule type" value="Genomic_DNA"/>
</dbReference>
<gene>
    <name evidence="1" type="ORF">M9Y10_016011</name>
</gene>